<dbReference type="EMBL" id="SMAJ01000014">
    <property type="protein sequence ID" value="TCT03726.1"/>
    <property type="molecule type" value="Genomic_DNA"/>
</dbReference>
<dbReference type="GO" id="GO:0000287">
    <property type="term" value="F:magnesium ion binding"/>
    <property type="evidence" value="ECO:0007669"/>
    <property type="project" value="TreeGrafter"/>
</dbReference>
<evidence type="ECO:0000259" key="6">
    <source>
        <dbReference type="Pfam" id="PF03328"/>
    </source>
</evidence>
<dbReference type="PANTHER" id="PTHR32308">
    <property type="entry name" value="LYASE BETA SUBUNIT, PUTATIVE (AFU_ORTHOLOGUE AFUA_4G13030)-RELATED"/>
    <property type="match status" value="1"/>
</dbReference>
<gene>
    <name evidence="7" type="ORF">EDC26_11432</name>
</gene>
<organism evidence="7 8">
    <name type="scientific">Paralcaligenes ureilyticus</name>
    <dbReference type="NCBI Taxonomy" id="627131"/>
    <lineage>
        <taxon>Bacteria</taxon>
        <taxon>Pseudomonadati</taxon>
        <taxon>Pseudomonadota</taxon>
        <taxon>Betaproteobacteria</taxon>
        <taxon>Burkholderiales</taxon>
        <taxon>Alcaligenaceae</taxon>
        <taxon>Paralcaligenes</taxon>
    </lineage>
</organism>
<feature type="domain" description="HpcH/HpaI aldolase/citrate lyase" evidence="6">
    <location>
        <begin position="6"/>
        <end position="222"/>
    </location>
</feature>
<dbReference type="Pfam" id="PF03328">
    <property type="entry name" value="HpcH_HpaI"/>
    <property type="match status" value="1"/>
</dbReference>
<dbReference type="GO" id="GO:0006107">
    <property type="term" value="P:oxaloacetate metabolic process"/>
    <property type="evidence" value="ECO:0007669"/>
    <property type="project" value="TreeGrafter"/>
</dbReference>
<dbReference type="InterPro" id="IPR040442">
    <property type="entry name" value="Pyrv_kinase-like_dom_sf"/>
</dbReference>
<keyword evidence="3 5" id="KW-0460">Magnesium</keyword>
<dbReference type="Gene3D" id="3.20.20.60">
    <property type="entry name" value="Phosphoenolpyruvate-binding domains"/>
    <property type="match status" value="1"/>
</dbReference>
<dbReference type="OrthoDB" id="348111at2"/>
<feature type="binding site" evidence="5">
    <location>
        <position position="154"/>
    </location>
    <ligand>
        <name>Mg(2+)</name>
        <dbReference type="ChEBI" id="CHEBI:18420"/>
    </ligand>
</feature>
<accession>A0A4R3LUM7</accession>
<feature type="binding site" evidence="4">
    <location>
        <position position="69"/>
    </location>
    <ligand>
        <name>substrate</name>
    </ligand>
</feature>
<dbReference type="RefSeq" id="WP_132584238.1">
    <property type="nucleotide sequence ID" value="NZ_SMAJ01000014.1"/>
</dbReference>
<evidence type="ECO:0000256" key="5">
    <source>
        <dbReference type="PIRSR" id="PIRSR015582-2"/>
    </source>
</evidence>
<sequence length="284" mass="31945">MNLRLRTLLYVPSINLKAMQKAINLPVDVIIFDLEDSILESQKAQARMALKSFFEKQANHTAGPRRVIRINAVESNFWDDDLKLVKELRPQAVLLPKVANAKTIHLANKYLNGLPEPVKIWAMVENPLGILKLDRIVEDSLAENLECLILGTNDLIKDTDIDPGENRVNLTPWFTRIIMVAKAYGVPVIDGVLNDIHDQNMLELESKAAKAMGMTGKTIIHPNQVDTVNSVFSPTPQELTWWTKIVDAYTLPENIDKGVINVDGIMVERLHLESAIRKLRLTAC</sequence>
<dbReference type="GO" id="GO:0016829">
    <property type="term" value="F:lyase activity"/>
    <property type="evidence" value="ECO:0007669"/>
    <property type="project" value="UniProtKB-KW"/>
</dbReference>
<evidence type="ECO:0000256" key="1">
    <source>
        <dbReference type="ARBA" id="ARBA00001946"/>
    </source>
</evidence>
<dbReference type="Proteomes" id="UP000295525">
    <property type="component" value="Unassembled WGS sequence"/>
</dbReference>
<feature type="binding site" evidence="4">
    <location>
        <position position="125"/>
    </location>
    <ligand>
        <name>substrate</name>
    </ligand>
</feature>
<comment type="cofactor">
    <cofactor evidence="1">
        <name>Mg(2+)</name>
        <dbReference type="ChEBI" id="CHEBI:18420"/>
    </cofactor>
</comment>
<evidence type="ECO:0000313" key="7">
    <source>
        <dbReference type="EMBL" id="TCT03726.1"/>
    </source>
</evidence>
<evidence type="ECO:0000256" key="2">
    <source>
        <dbReference type="ARBA" id="ARBA00022723"/>
    </source>
</evidence>
<keyword evidence="8" id="KW-1185">Reference proteome</keyword>
<dbReference type="InterPro" id="IPR015813">
    <property type="entry name" value="Pyrv/PenolPyrv_kinase-like_dom"/>
</dbReference>
<keyword evidence="2 5" id="KW-0479">Metal-binding</keyword>
<evidence type="ECO:0000256" key="4">
    <source>
        <dbReference type="PIRSR" id="PIRSR015582-1"/>
    </source>
</evidence>
<dbReference type="InterPro" id="IPR005000">
    <property type="entry name" value="Aldolase/citrate-lyase_domain"/>
</dbReference>
<dbReference type="PANTHER" id="PTHR32308:SF0">
    <property type="entry name" value="HPCH_HPAI ALDOLASE_CITRATE LYASE DOMAIN-CONTAINING PROTEIN"/>
    <property type="match status" value="1"/>
</dbReference>
<keyword evidence="7" id="KW-0456">Lyase</keyword>
<dbReference type="PIRSF" id="PIRSF015582">
    <property type="entry name" value="Cit_lyase_B"/>
    <property type="match status" value="1"/>
</dbReference>
<reference evidence="7 8" key="1">
    <citation type="submission" date="2019-03" db="EMBL/GenBank/DDBJ databases">
        <title>Genomic Encyclopedia of Type Strains, Phase IV (KMG-IV): sequencing the most valuable type-strain genomes for metagenomic binning, comparative biology and taxonomic classification.</title>
        <authorList>
            <person name="Goeker M."/>
        </authorList>
    </citation>
    <scope>NUCLEOTIDE SEQUENCE [LARGE SCALE GENOMIC DNA]</scope>
    <source>
        <strain evidence="7 8">DSM 24591</strain>
    </source>
</reference>
<dbReference type="SUPFAM" id="SSF51621">
    <property type="entry name" value="Phosphoenolpyruvate/pyruvate domain"/>
    <property type="match status" value="1"/>
</dbReference>
<protein>
    <submittedName>
        <fullName evidence="7">Citrate lyase subunit beta/citryl-CoA lyase</fullName>
    </submittedName>
</protein>
<dbReference type="InterPro" id="IPR011206">
    <property type="entry name" value="Citrate_lyase_beta/mcl1/mcl2"/>
</dbReference>
<dbReference type="AlphaFoldDB" id="A0A4R3LUM7"/>
<feature type="binding site" evidence="5">
    <location>
        <position position="125"/>
    </location>
    <ligand>
        <name>Mg(2+)</name>
        <dbReference type="ChEBI" id="CHEBI:18420"/>
    </ligand>
</feature>
<proteinExistence type="predicted"/>
<comment type="caution">
    <text evidence="7">The sequence shown here is derived from an EMBL/GenBank/DDBJ whole genome shotgun (WGS) entry which is preliminary data.</text>
</comment>
<evidence type="ECO:0000313" key="8">
    <source>
        <dbReference type="Proteomes" id="UP000295525"/>
    </source>
</evidence>
<evidence type="ECO:0000256" key="3">
    <source>
        <dbReference type="ARBA" id="ARBA00022842"/>
    </source>
</evidence>
<name>A0A4R3LUM7_9BURK</name>